<reference evidence="1" key="1">
    <citation type="journal article" date="2015" name="Nature">
        <title>Complex archaea that bridge the gap between prokaryotes and eukaryotes.</title>
        <authorList>
            <person name="Spang A."/>
            <person name="Saw J.H."/>
            <person name="Jorgensen S.L."/>
            <person name="Zaremba-Niedzwiedzka K."/>
            <person name="Martijn J."/>
            <person name="Lind A.E."/>
            <person name="van Eijk R."/>
            <person name="Schleper C."/>
            <person name="Guy L."/>
            <person name="Ettema T.J."/>
        </authorList>
    </citation>
    <scope>NUCLEOTIDE SEQUENCE</scope>
</reference>
<gene>
    <name evidence="1" type="ORF">LCGC14_2282590</name>
</gene>
<protein>
    <submittedName>
        <fullName evidence="1">Uncharacterized protein</fullName>
    </submittedName>
</protein>
<sequence length="109" mass="12593">MKKFLISIFLLSILMFSFSCKSRYSITTYESKIINKQVYISTGYVRRVIYVSYIDIGNDGIEVNAIESELLYRTFEVGDMILVERKKGIKKGKFGNDSGVYILGWSYID</sequence>
<organism evidence="1">
    <name type="scientific">marine sediment metagenome</name>
    <dbReference type="NCBI Taxonomy" id="412755"/>
    <lineage>
        <taxon>unclassified sequences</taxon>
        <taxon>metagenomes</taxon>
        <taxon>ecological metagenomes</taxon>
    </lineage>
</organism>
<dbReference type="PROSITE" id="PS51257">
    <property type="entry name" value="PROKAR_LIPOPROTEIN"/>
    <property type="match status" value="1"/>
</dbReference>
<dbReference type="EMBL" id="LAZR01031793">
    <property type="protein sequence ID" value="KKL52723.1"/>
    <property type="molecule type" value="Genomic_DNA"/>
</dbReference>
<accession>A0A0F9CTG5</accession>
<evidence type="ECO:0000313" key="1">
    <source>
        <dbReference type="EMBL" id="KKL52723.1"/>
    </source>
</evidence>
<dbReference type="AlphaFoldDB" id="A0A0F9CTG5"/>
<name>A0A0F9CTG5_9ZZZZ</name>
<proteinExistence type="predicted"/>
<comment type="caution">
    <text evidence="1">The sequence shown here is derived from an EMBL/GenBank/DDBJ whole genome shotgun (WGS) entry which is preliminary data.</text>
</comment>